<protein>
    <submittedName>
        <fullName evidence="2">Uncharacterized protein</fullName>
    </submittedName>
</protein>
<feature type="non-terminal residue" evidence="2">
    <location>
        <position position="1"/>
    </location>
</feature>
<evidence type="ECO:0000313" key="2">
    <source>
        <dbReference type="EMBL" id="JAT79346.1"/>
    </source>
</evidence>
<evidence type="ECO:0000256" key="1">
    <source>
        <dbReference type="SAM" id="MobiDB-lite"/>
    </source>
</evidence>
<sequence length="288" mass="32209">SLYRHNPRMLPRPHAPRCTHMHITALKQASERGKPPASDRGNKGQKDLRTMLLGRASSSGSNSSNNMDINLISELEFNEIFPQGYFDSKLFETAKEFWAMNKETIKATSQQDKVGINLTTWLEWQRTLQKSINIHHSKDTDILASLLQYSDAKRFELPPSTQHPAFSSQDFATQNVVTSPLKLISTKTSSPVKPQSPAKAKQTKKKQKLLTKSPGKKDGDIRALFSTATKSTKSYTKLIHDLGIQNDGSIPTSLVNLLVDLTLNSNNNVTKKCYVCSYICDCNIIKKS</sequence>
<dbReference type="EMBL" id="GDQN01011708">
    <property type="protein sequence ID" value="JAT79346.1"/>
    <property type="molecule type" value="Transcribed_RNA"/>
</dbReference>
<gene>
    <name evidence="2" type="ORF">g.13505</name>
</gene>
<dbReference type="OrthoDB" id="6513042at2759"/>
<organism evidence="2">
    <name type="scientific">Pectinophora gossypiella</name>
    <name type="common">Cotton pink bollworm</name>
    <name type="synonym">Depressaria gossypiella</name>
    <dbReference type="NCBI Taxonomy" id="13191"/>
    <lineage>
        <taxon>Eukaryota</taxon>
        <taxon>Metazoa</taxon>
        <taxon>Ecdysozoa</taxon>
        <taxon>Arthropoda</taxon>
        <taxon>Hexapoda</taxon>
        <taxon>Insecta</taxon>
        <taxon>Pterygota</taxon>
        <taxon>Neoptera</taxon>
        <taxon>Endopterygota</taxon>
        <taxon>Lepidoptera</taxon>
        <taxon>Glossata</taxon>
        <taxon>Ditrysia</taxon>
        <taxon>Gelechioidea</taxon>
        <taxon>Gelechiidae</taxon>
        <taxon>Apatetrinae</taxon>
        <taxon>Pectinophora</taxon>
    </lineage>
</organism>
<accession>A0A1E1VX91</accession>
<feature type="region of interest" description="Disordered" evidence="1">
    <location>
        <begin position="27"/>
        <end position="46"/>
    </location>
</feature>
<feature type="non-terminal residue" evidence="2">
    <location>
        <position position="288"/>
    </location>
</feature>
<dbReference type="AlphaFoldDB" id="A0A1E1VX91"/>
<reference evidence="2" key="1">
    <citation type="submission" date="2015-09" db="EMBL/GenBank/DDBJ databases">
        <title>De novo assembly of Pectinophora gossypiella (Pink Bollworm) gut transcriptome.</title>
        <authorList>
            <person name="Tassone E.E."/>
        </authorList>
    </citation>
    <scope>NUCLEOTIDE SEQUENCE</scope>
</reference>
<feature type="region of interest" description="Disordered" evidence="1">
    <location>
        <begin position="185"/>
        <end position="217"/>
    </location>
</feature>
<name>A0A1E1VX91_PECGO</name>
<proteinExistence type="predicted"/>